<dbReference type="AlphaFoldDB" id="A0A1D1VWX9"/>
<protein>
    <submittedName>
        <fullName evidence="1">Uncharacterized protein</fullName>
    </submittedName>
</protein>
<accession>A0A1D1VWX9</accession>
<evidence type="ECO:0000313" key="1">
    <source>
        <dbReference type="EMBL" id="GAV05960.1"/>
    </source>
</evidence>
<comment type="caution">
    <text evidence="1">The sequence shown here is derived from an EMBL/GenBank/DDBJ whole genome shotgun (WGS) entry which is preliminary data.</text>
</comment>
<evidence type="ECO:0000313" key="2">
    <source>
        <dbReference type="Proteomes" id="UP000186922"/>
    </source>
</evidence>
<dbReference type="Proteomes" id="UP000186922">
    <property type="component" value="Unassembled WGS sequence"/>
</dbReference>
<reference evidence="1 2" key="1">
    <citation type="journal article" date="2016" name="Nat. Commun.">
        <title>Extremotolerant tardigrade genome and improved radiotolerance of human cultured cells by tardigrade-unique protein.</title>
        <authorList>
            <person name="Hashimoto T."/>
            <person name="Horikawa D.D."/>
            <person name="Saito Y."/>
            <person name="Kuwahara H."/>
            <person name="Kozuka-Hata H."/>
            <person name="Shin-I T."/>
            <person name="Minakuchi Y."/>
            <person name="Ohishi K."/>
            <person name="Motoyama A."/>
            <person name="Aizu T."/>
            <person name="Enomoto A."/>
            <person name="Kondo K."/>
            <person name="Tanaka S."/>
            <person name="Hara Y."/>
            <person name="Koshikawa S."/>
            <person name="Sagara H."/>
            <person name="Miura T."/>
            <person name="Yokobori S."/>
            <person name="Miyagawa K."/>
            <person name="Suzuki Y."/>
            <person name="Kubo T."/>
            <person name="Oyama M."/>
            <person name="Kohara Y."/>
            <person name="Fujiyama A."/>
            <person name="Arakawa K."/>
            <person name="Katayama T."/>
            <person name="Toyoda A."/>
            <person name="Kunieda T."/>
        </authorList>
    </citation>
    <scope>NUCLEOTIDE SEQUENCE [LARGE SCALE GENOMIC DNA]</scope>
    <source>
        <strain evidence="1 2">YOKOZUNA-1</strain>
    </source>
</reference>
<name>A0A1D1VWX9_RAMVA</name>
<dbReference type="EMBL" id="BDGG01000012">
    <property type="protein sequence ID" value="GAV05960.1"/>
    <property type="molecule type" value="Genomic_DNA"/>
</dbReference>
<organism evidence="1 2">
    <name type="scientific">Ramazzottius varieornatus</name>
    <name type="common">Water bear</name>
    <name type="synonym">Tardigrade</name>
    <dbReference type="NCBI Taxonomy" id="947166"/>
    <lineage>
        <taxon>Eukaryota</taxon>
        <taxon>Metazoa</taxon>
        <taxon>Ecdysozoa</taxon>
        <taxon>Tardigrada</taxon>
        <taxon>Eutardigrada</taxon>
        <taxon>Parachela</taxon>
        <taxon>Hypsibioidea</taxon>
        <taxon>Ramazzottiidae</taxon>
        <taxon>Ramazzottius</taxon>
    </lineage>
</organism>
<keyword evidence="2" id="KW-1185">Reference proteome</keyword>
<gene>
    <name evidence="1" type="primary">RvY_16008-1</name>
    <name evidence="1" type="synonym">RvY_16008.1</name>
    <name evidence="1" type="ORF">RvY_16008</name>
</gene>
<sequence length="96" mass="11236">MPENFMPPVSFVLHAFKNCTGSHRKETPMSEQVGLRREIHRSRRLNSSFAKIIIVPQTYFYPNSLLLQSRLLKSLSIVCHEFVRNFCLLFFSSSWS</sequence>
<proteinExistence type="predicted"/>